<evidence type="ECO:0000256" key="3">
    <source>
        <dbReference type="ARBA" id="ARBA00022448"/>
    </source>
</evidence>
<evidence type="ECO:0000256" key="5">
    <source>
        <dbReference type="ARBA" id="ARBA00022692"/>
    </source>
</evidence>
<name>A0A2T2WM96_9FIRM</name>
<comment type="function">
    <text evidence="12">Plays a role in the flagellum-specific transport system.</text>
</comment>
<evidence type="ECO:0000256" key="9">
    <source>
        <dbReference type="ARBA" id="ARBA00023136"/>
    </source>
</evidence>
<comment type="similarity">
    <text evidence="1 12">Belongs to the FliP/MopC/SpaP family.</text>
</comment>
<dbReference type="Proteomes" id="UP000241848">
    <property type="component" value="Unassembled WGS sequence"/>
</dbReference>
<evidence type="ECO:0000256" key="10">
    <source>
        <dbReference type="ARBA" id="ARBA00023143"/>
    </source>
</evidence>
<dbReference type="Pfam" id="PF00813">
    <property type="entry name" value="FliP"/>
    <property type="match status" value="1"/>
</dbReference>
<sequence length="253" mass="27334">MNVWTRRLLPVVLGLLVVGVSSPVWAASTPGLPSITINSGSSGSPSQTIGILALITLIAFLPALLLTMTAFTRIITVLSFLRTALGLQSTPPNQVLIGLALFLTAFVMAPTLSAVNHQALHPYLLGRISLMAAGSRALGPMRHFMYHQTRPSDLDLFLRLDHVKVPHSLKNVPTMALIPAFIISELKTAFEIGVYIYIPFVVIDMVVSTILMSMGMMMVPPTLISLPLKLLLFVLANGWVLVVQSLVMSFHGG</sequence>
<gene>
    <name evidence="12 13" type="primary">fliP</name>
    <name evidence="13" type="ORF">C7B45_03325</name>
</gene>
<evidence type="ECO:0000256" key="11">
    <source>
        <dbReference type="ARBA" id="ARBA00023225"/>
    </source>
</evidence>
<comment type="caution">
    <text evidence="13">The sequence shown here is derived from an EMBL/GenBank/DDBJ whole genome shotgun (WGS) entry which is preliminary data.</text>
</comment>
<evidence type="ECO:0000313" key="14">
    <source>
        <dbReference type="Proteomes" id="UP000241848"/>
    </source>
</evidence>
<dbReference type="AlphaFoldDB" id="A0A2T2WM96"/>
<dbReference type="InterPro" id="IPR005838">
    <property type="entry name" value="T3SS_IM_P"/>
</dbReference>
<feature type="transmembrane region" description="Helical" evidence="12">
    <location>
        <begin position="120"/>
        <end position="138"/>
    </location>
</feature>
<evidence type="ECO:0000256" key="4">
    <source>
        <dbReference type="ARBA" id="ARBA00022475"/>
    </source>
</evidence>
<evidence type="ECO:0000256" key="8">
    <source>
        <dbReference type="ARBA" id="ARBA00022989"/>
    </source>
</evidence>
<keyword evidence="6 12" id="KW-1005">Bacterial flagellum biogenesis</keyword>
<keyword evidence="10" id="KW-0975">Bacterial flagellum</keyword>
<keyword evidence="4 12" id="KW-1003">Cell membrane</keyword>
<dbReference type="PANTHER" id="PTHR30587">
    <property type="entry name" value="FLAGELLAR BIOSYNTHETIC PROTEIN FLIP"/>
    <property type="match status" value="1"/>
</dbReference>
<keyword evidence="9 12" id="KW-0472">Membrane</keyword>
<evidence type="ECO:0000313" key="13">
    <source>
        <dbReference type="EMBL" id="PSR23357.1"/>
    </source>
</evidence>
<dbReference type="NCBIfam" id="TIGR01103">
    <property type="entry name" value="fliP"/>
    <property type="match status" value="1"/>
</dbReference>
<evidence type="ECO:0000256" key="2">
    <source>
        <dbReference type="ARBA" id="ARBA00021714"/>
    </source>
</evidence>
<dbReference type="GO" id="GO:0009306">
    <property type="term" value="P:protein secretion"/>
    <property type="evidence" value="ECO:0007669"/>
    <property type="project" value="UniProtKB-UniRule"/>
</dbReference>
<keyword evidence="13" id="KW-0282">Flagellum</keyword>
<keyword evidence="7 12" id="KW-0653">Protein transport</keyword>
<evidence type="ECO:0000256" key="6">
    <source>
        <dbReference type="ARBA" id="ARBA00022795"/>
    </source>
</evidence>
<proteinExistence type="inferred from homology"/>
<keyword evidence="11 12" id="KW-1006">Bacterial flagellum protein export</keyword>
<accession>A0A2T2WM96</accession>
<dbReference type="GO" id="GO:0044781">
    <property type="term" value="P:bacterial-type flagellum organization"/>
    <property type="evidence" value="ECO:0007669"/>
    <property type="project" value="UniProtKB-UniRule"/>
</dbReference>
<feature type="transmembrane region" description="Helical" evidence="12">
    <location>
        <begin position="230"/>
        <end position="250"/>
    </location>
</feature>
<dbReference type="PRINTS" id="PR00951">
    <property type="entry name" value="FLGBIOSNFLIP"/>
</dbReference>
<keyword evidence="13" id="KW-0966">Cell projection</keyword>
<feature type="transmembrane region" description="Helical" evidence="12">
    <location>
        <begin position="194"/>
        <end position="218"/>
    </location>
</feature>
<keyword evidence="13" id="KW-0969">Cilium</keyword>
<keyword evidence="3 12" id="KW-0813">Transport</keyword>
<dbReference type="InterPro" id="IPR005837">
    <property type="entry name" value="FliP"/>
</dbReference>
<reference evidence="13 14" key="1">
    <citation type="journal article" date="2014" name="BMC Genomics">
        <title>Comparison of environmental and isolate Sulfobacillus genomes reveals diverse carbon, sulfur, nitrogen, and hydrogen metabolisms.</title>
        <authorList>
            <person name="Justice N.B."/>
            <person name="Norman A."/>
            <person name="Brown C.T."/>
            <person name="Singh A."/>
            <person name="Thomas B.C."/>
            <person name="Banfield J.F."/>
        </authorList>
    </citation>
    <scope>NUCLEOTIDE SEQUENCE [LARGE SCALE GENOMIC DNA]</scope>
    <source>
        <strain evidence="13">AMDSBA3</strain>
    </source>
</reference>
<keyword evidence="8 12" id="KW-1133">Transmembrane helix</keyword>
<evidence type="ECO:0000256" key="1">
    <source>
        <dbReference type="ARBA" id="ARBA00006257"/>
    </source>
</evidence>
<feature type="transmembrane region" description="Helical" evidence="12">
    <location>
        <begin position="95"/>
        <end position="114"/>
    </location>
</feature>
<dbReference type="GO" id="GO:0005886">
    <property type="term" value="C:plasma membrane"/>
    <property type="evidence" value="ECO:0007669"/>
    <property type="project" value="UniProtKB-SubCell"/>
</dbReference>
<evidence type="ECO:0000256" key="12">
    <source>
        <dbReference type="RuleBase" id="RU362069"/>
    </source>
</evidence>
<dbReference type="GO" id="GO:0009425">
    <property type="term" value="C:bacterial-type flagellum basal body"/>
    <property type="evidence" value="ECO:0007669"/>
    <property type="project" value="UniProtKB-SubCell"/>
</dbReference>
<keyword evidence="5 12" id="KW-0812">Transmembrane</keyword>
<feature type="transmembrane region" description="Helical" evidence="12">
    <location>
        <begin position="50"/>
        <end position="75"/>
    </location>
</feature>
<dbReference type="NCBIfam" id="NF009438">
    <property type="entry name" value="PRK12797.1"/>
    <property type="match status" value="1"/>
</dbReference>
<dbReference type="EMBL" id="PXYV01000006">
    <property type="protein sequence ID" value="PSR23357.1"/>
    <property type="molecule type" value="Genomic_DNA"/>
</dbReference>
<comment type="subcellular location">
    <subcellularLocation>
        <location evidence="12">Cell membrane</location>
        <topology evidence="12">Multi-pass membrane protein</topology>
    </subcellularLocation>
    <subcellularLocation>
        <location evidence="12">Bacterial flagellum basal body</location>
    </subcellularLocation>
</comment>
<dbReference type="PROSITE" id="PS01061">
    <property type="entry name" value="FLIP_2"/>
    <property type="match status" value="1"/>
</dbReference>
<evidence type="ECO:0000256" key="7">
    <source>
        <dbReference type="ARBA" id="ARBA00022927"/>
    </source>
</evidence>
<protein>
    <recommendedName>
        <fullName evidence="2 12">Flagellar biosynthetic protein FliP</fullName>
    </recommendedName>
</protein>
<organism evidence="13 14">
    <name type="scientific">Sulfobacillus acidophilus</name>
    <dbReference type="NCBI Taxonomy" id="53633"/>
    <lineage>
        <taxon>Bacteria</taxon>
        <taxon>Bacillati</taxon>
        <taxon>Bacillota</taxon>
        <taxon>Clostridia</taxon>
        <taxon>Eubacteriales</taxon>
        <taxon>Clostridiales Family XVII. Incertae Sedis</taxon>
        <taxon>Sulfobacillus</taxon>
    </lineage>
</organism>
<dbReference type="PRINTS" id="PR01302">
    <property type="entry name" value="TYPE3IMPPROT"/>
</dbReference>
<dbReference type="PANTHER" id="PTHR30587:SF0">
    <property type="entry name" value="FLAGELLAR BIOSYNTHETIC PROTEIN FLIP"/>
    <property type="match status" value="1"/>
</dbReference>